<dbReference type="Gene3D" id="3.40.50.10890">
    <property type="match status" value="1"/>
</dbReference>
<gene>
    <name evidence="4" type="ORF">PRELSG_0807000</name>
</gene>
<dbReference type="InterPro" id="IPR027074">
    <property type="entry name" value="Integrator_9su"/>
</dbReference>
<reference evidence="4 5" key="1">
    <citation type="submission" date="2015-04" db="EMBL/GenBank/DDBJ databases">
        <authorList>
            <consortium name="Pathogen Informatics"/>
        </authorList>
    </citation>
    <scope>NUCLEOTIDE SEQUENCE [LARGE SCALE GENOMIC DNA]</scope>
    <source>
        <strain evidence="4 5">SGS1</strain>
    </source>
</reference>
<accession>A0A1J1H412</accession>
<dbReference type="KEGG" id="prel:PRELSG_0807000"/>
<dbReference type="OrthoDB" id="5600060at2759"/>
<evidence type="ECO:0000259" key="3">
    <source>
        <dbReference type="Pfam" id="PF16661"/>
    </source>
</evidence>
<dbReference type="SUPFAM" id="SSF56281">
    <property type="entry name" value="Metallo-hydrolase/oxidoreductase"/>
    <property type="match status" value="1"/>
</dbReference>
<dbReference type="GO" id="GO:0034472">
    <property type="term" value="P:snRNA 3'-end processing"/>
    <property type="evidence" value="ECO:0007669"/>
    <property type="project" value="TreeGrafter"/>
</dbReference>
<dbReference type="Pfam" id="PF16661">
    <property type="entry name" value="Lactamase_B_6"/>
    <property type="match status" value="1"/>
</dbReference>
<sequence length="763" mass="89489">MIDSFEITKLCDYENVNSHLIKIGSFNILCDLPLNPKEILNFKKTVSNSKNFDNEKNECINLSNLETYSLSNKLLLDISNIPLKIHIILISCIECFMGLPIFCKYFDISETHIICTKPVFTFSMSAVDNLQNKENYLPSWNEEYIHTSFNEEIFKSDEYFDLKLNFKNSLHLLSYKEKVSFKQNDEVINITLYSSGYSLGSCNFFVATDLISIFIINKSSYNIKRHPSPFDTSCLEKADFVIFTSYLSSNQKYSIKNEVGENNENLLKKKSLINYTNPLINEENSKNMNSSKDLRELIKRKLILCIEKSYKDSLNKICSIVLETIKRKGCVLIPVDLHFLYFIELVELIGVIISKYLTKEEQVLVFSVISNISNVIHQADLCAEWVEESRKKKCSKMSNPQGPFSIEIMIKNNRLIIGNTINDICKYFRYPCVCFIQDSTLRFFESSILLEKWAFNENNSIIFIDPFYDPISILYPFNIYNKKITTYYCPLIWDLNEFNIIDIMNINTNKKCIYILSDRLQAIFKENQEIFENNTLNYEMNNENVDDEHISSENNISKKDNNKSDLVIDYDKKKFLFDIKNNIIYIYPLKKKEIIFSNFLEFNKKMHPVRFSIDGTNNLEKILKKIDNFYCAKVKCKYTSSFMGDYIKEDHIEQQKQENNIQEVKNKTCTNKSNIDLMFGSINVDDFINNLLDFGYDKDDITLQYLDNNKSDTMENNYIWYIFIKSINSKIICYTKYDIEVFSSNVTLRQQIKQILSKLTSRL</sequence>
<dbReference type="Proteomes" id="UP000220158">
    <property type="component" value="Chromosome 8"/>
</dbReference>
<dbReference type="PANTHER" id="PTHR46094:SF1">
    <property type="entry name" value="INTEGRATOR COMPLEX SUBUNIT 9"/>
    <property type="match status" value="1"/>
</dbReference>
<organism evidence="4 5">
    <name type="scientific">Plasmodium relictum</name>
    <dbReference type="NCBI Taxonomy" id="85471"/>
    <lineage>
        <taxon>Eukaryota</taxon>
        <taxon>Sar</taxon>
        <taxon>Alveolata</taxon>
        <taxon>Apicomplexa</taxon>
        <taxon>Aconoidasida</taxon>
        <taxon>Haemosporida</taxon>
        <taxon>Plasmodiidae</taxon>
        <taxon>Plasmodium</taxon>
        <taxon>Plasmodium (Haemamoeba)</taxon>
    </lineage>
</organism>
<dbReference type="AlphaFoldDB" id="A0A1J1H412"/>
<keyword evidence="2" id="KW-0539">Nucleus</keyword>
<comment type="subcellular location">
    <subcellularLocation>
        <location evidence="1">Nucleus</location>
    </subcellularLocation>
</comment>
<keyword evidence="5" id="KW-1185">Reference proteome</keyword>
<evidence type="ECO:0000313" key="5">
    <source>
        <dbReference type="Proteomes" id="UP000220158"/>
    </source>
</evidence>
<dbReference type="PANTHER" id="PTHR46094">
    <property type="entry name" value="INTEGRATOR COMPLEX SUBUNIT 9"/>
    <property type="match status" value="1"/>
</dbReference>
<dbReference type="InterPro" id="IPR036866">
    <property type="entry name" value="RibonucZ/Hydroxyglut_hydro"/>
</dbReference>
<dbReference type="RefSeq" id="XP_028532649.1">
    <property type="nucleotide sequence ID" value="XM_028676129.1"/>
</dbReference>
<name>A0A1J1H412_PLARL</name>
<evidence type="ECO:0000256" key="1">
    <source>
        <dbReference type="ARBA" id="ARBA00004123"/>
    </source>
</evidence>
<evidence type="ECO:0000256" key="2">
    <source>
        <dbReference type="ARBA" id="ARBA00023242"/>
    </source>
</evidence>
<protein>
    <submittedName>
        <fullName evidence="4">Small subunit rRNA synthesis-associated protein, putative</fullName>
    </submittedName>
</protein>
<proteinExistence type="predicted"/>
<dbReference type="VEuPathDB" id="PlasmoDB:PRELSG_0807000"/>
<dbReference type="GO" id="GO:0032039">
    <property type="term" value="C:integrator complex"/>
    <property type="evidence" value="ECO:0007669"/>
    <property type="project" value="InterPro"/>
</dbReference>
<dbReference type="InterPro" id="IPR001279">
    <property type="entry name" value="Metallo-B-lactamas"/>
</dbReference>
<feature type="domain" description="Metallo-beta-lactamase" evidence="3">
    <location>
        <begin position="72"/>
        <end position="216"/>
    </location>
</feature>
<dbReference type="GeneID" id="39735746"/>
<dbReference type="EMBL" id="LN835303">
    <property type="protein sequence ID" value="CRG99644.1"/>
    <property type="molecule type" value="Genomic_DNA"/>
</dbReference>
<dbReference type="Gene3D" id="3.60.15.10">
    <property type="entry name" value="Ribonuclease Z/Hydroxyacylglutathione hydrolase-like"/>
    <property type="match status" value="1"/>
</dbReference>
<evidence type="ECO:0000313" key="4">
    <source>
        <dbReference type="EMBL" id="CRG99644.1"/>
    </source>
</evidence>